<dbReference type="STRING" id="1399860.A0A2C5Y0V4"/>
<protein>
    <recommendedName>
        <fullName evidence="6">RRM domain-containing protein</fullName>
    </recommendedName>
</protein>
<evidence type="ECO:0000256" key="1">
    <source>
        <dbReference type="ARBA" id="ARBA00004604"/>
    </source>
</evidence>
<reference evidence="7 8" key="1">
    <citation type="submission" date="2017-06" db="EMBL/GenBank/DDBJ databases">
        <title>Ant-infecting Ophiocordyceps genomes reveal a high diversity of potential behavioral manipulation genes and a possible major role for enterotoxins.</title>
        <authorList>
            <person name="De Bekker C."/>
            <person name="Evans H.C."/>
            <person name="Brachmann A."/>
            <person name="Hughes D.P."/>
        </authorList>
    </citation>
    <scope>NUCLEOTIDE SEQUENCE [LARGE SCALE GENOMIC DNA]</scope>
    <source>
        <strain evidence="7 8">Map64</strain>
    </source>
</reference>
<keyword evidence="8" id="KW-1185">Reference proteome</keyword>
<dbReference type="Proteomes" id="UP000226192">
    <property type="component" value="Unassembled WGS sequence"/>
</dbReference>
<name>A0A2C5Y0V4_9HYPO</name>
<feature type="compositionally biased region" description="Basic and acidic residues" evidence="5">
    <location>
        <begin position="1"/>
        <end position="25"/>
    </location>
</feature>
<gene>
    <name evidence="7" type="ORF">CDD81_6276</name>
</gene>
<dbReference type="OrthoDB" id="21467at2759"/>
<evidence type="ECO:0000256" key="2">
    <source>
        <dbReference type="ARBA" id="ARBA00022884"/>
    </source>
</evidence>
<evidence type="ECO:0000259" key="6">
    <source>
        <dbReference type="PROSITE" id="PS50102"/>
    </source>
</evidence>
<dbReference type="GO" id="GO:0005730">
    <property type="term" value="C:nucleolus"/>
    <property type="evidence" value="ECO:0007669"/>
    <property type="project" value="UniProtKB-SubCell"/>
</dbReference>
<feature type="region of interest" description="Disordered" evidence="5">
    <location>
        <begin position="1"/>
        <end position="99"/>
    </location>
</feature>
<proteinExistence type="predicted"/>
<dbReference type="InterPro" id="IPR012677">
    <property type="entry name" value="Nucleotide-bd_a/b_plait_sf"/>
</dbReference>
<dbReference type="GO" id="GO:0003723">
    <property type="term" value="F:RNA binding"/>
    <property type="evidence" value="ECO:0007669"/>
    <property type="project" value="UniProtKB-UniRule"/>
</dbReference>
<keyword evidence="2 4" id="KW-0694">RNA-binding</keyword>
<dbReference type="InterPro" id="IPR000504">
    <property type="entry name" value="RRM_dom"/>
</dbReference>
<comment type="caution">
    <text evidence="7">The sequence shown here is derived from an EMBL/GenBank/DDBJ whole genome shotgun (WGS) entry which is preliminary data.</text>
</comment>
<dbReference type="InterPro" id="IPR035979">
    <property type="entry name" value="RBD_domain_sf"/>
</dbReference>
<accession>A0A2C5Y0V4</accession>
<sequence>MAPELRKRKEAKQDVATKTKVERKTTTKTKRKAVDEASPVSLKKQKSTKKTLVQADEKPAKEPVKPKQPKKIAKQVEVTKEEIAPKSPAKEPESEDEEDKGILLLADELDSSDDDATENTSLFKPGQDVGNVPAVSEEVRKAAKKPAGERGVIYVGRIPHGFYEYEMRQYMSQFGPITRLRLSRNPKTGASRHFAFIEFEEASTAEIVAKTMNNYLLFGHLLKVKVVPPSELHEEVFKGANTRFKKVPWNKIAGKKLEKPHTKSAWEAKVEKERIAREGKLAKLKAIGYEFEAPEFKDVPLPVPRLVESEDQETKAVESATTLSEAVDEAALPKDQAGQTDRAQETKPVTTISSTKTKVKAKAKTSKFAKSKKRAKA</sequence>
<evidence type="ECO:0000313" key="8">
    <source>
        <dbReference type="Proteomes" id="UP000226192"/>
    </source>
</evidence>
<dbReference type="AlphaFoldDB" id="A0A2C5Y0V4"/>
<evidence type="ECO:0000256" key="4">
    <source>
        <dbReference type="PROSITE-ProRule" id="PRU00176"/>
    </source>
</evidence>
<dbReference type="EMBL" id="NJET01000056">
    <property type="protein sequence ID" value="PHH63125.1"/>
    <property type="molecule type" value="Genomic_DNA"/>
</dbReference>
<evidence type="ECO:0000313" key="7">
    <source>
        <dbReference type="EMBL" id="PHH63125.1"/>
    </source>
</evidence>
<dbReference type="SMART" id="SM00360">
    <property type="entry name" value="RRM"/>
    <property type="match status" value="1"/>
</dbReference>
<feature type="compositionally biased region" description="Basic and acidic residues" evidence="5">
    <location>
        <begin position="55"/>
        <end position="65"/>
    </location>
</feature>
<feature type="domain" description="RRM" evidence="6">
    <location>
        <begin position="151"/>
        <end position="229"/>
    </location>
</feature>
<organism evidence="7 8">
    <name type="scientific">Ophiocordyceps australis</name>
    <dbReference type="NCBI Taxonomy" id="1399860"/>
    <lineage>
        <taxon>Eukaryota</taxon>
        <taxon>Fungi</taxon>
        <taxon>Dikarya</taxon>
        <taxon>Ascomycota</taxon>
        <taxon>Pezizomycotina</taxon>
        <taxon>Sordariomycetes</taxon>
        <taxon>Hypocreomycetidae</taxon>
        <taxon>Hypocreales</taxon>
        <taxon>Ophiocordycipitaceae</taxon>
        <taxon>Ophiocordyceps</taxon>
    </lineage>
</organism>
<keyword evidence="3" id="KW-0539">Nucleus</keyword>
<feature type="compositionally biased region" description="Low complexity" evidence="5">
    <location>
        <begin position="346"/>
        <end position="356"/>
    </location>
</feature>
<feature type="region of interest" description="Disordered" evidence="5">
    <location>
        <begin position="309"/>
        <end position="377"/>
    </location>
</feature>
<dbReference type="SUPFAM" id="SSF54928">
    <property type="entry name" value="RNA-binding domain, RBD"/>
    <property type="match status" value="1"/>
</dbReference>
<feature type="compositionally biased region" description="Basic and acidic residues" evidence="5">
    <location>
        <begin position="77"/>
        <end position="92"/>
    </location>
</feature>
<dbReference type="Gene3D" id="3.30.70.330">
    <property type="match status" value="1"/>
</dbReference>
<evidence type="ECO:0000256" key="3">
    <source>
        <dbReference type="ARBA" id="ARBA00023242"/>
    </source>
</evidence>
<dbReference type="PANTHER" id="PTHR46754">
    <property type="entry name" value="MKI67 FHA DOMAIN-INTERACTING NUCLEOLAR PHOSPHOPROTEIN"/>
    <property type="match status" value="1"/>
</dbReference>
<comment type="subcellular location">
    <subcellularLocation>
        <location evidence="1">Nucleus</location>
        <location evidence="1">Nucleolus</location>
    </subcellularLocation>
</comment>
<dbReference type="Pfam" id="PF00076">
    <property type="entry name" value="RRM_1"/>
    <property type="match status" value="1"/>
</dbReference>
<dbReference type="CDD" id="cd12307">
    <property type="entry name" value="RRM_NIFK_like"/>
    <property type="match status" value="1"/>
</dbReference>
<dbReference type="PROSITE" id="PS50102">
    <property type="entry name" value="RRM"/>
    <property type="match status" value="1"/>
</dbReference>
<feature type="compositionally biased region" description="Basic residues" evidence="5">
    <location>
        <begin position="357"/>
        <end position="377"/>
    </location>
</feature>
<evidence type="ECO:0000256" key="5">
    <source>
        <dbReference type="SAM" id="MobiDB-lite"/>
    </source>
</evidence>